<dbReference type="KEGG" id="pcav:D3880_18500"/>
<dbReference type="Pfam" id="PF13466">
    <property type="entry name" value="STAS_2"/>
    <property type="match status" value="1"/>
</dbReference>
<dbReference type="SUPFAM" id="SSF52091">
    <property type="entry name" value="SpoIIaa-like"/>
    <property type="match status" value="1"/>
</dbReference>
<proteinExistence type="predicted"/>
<dbReference type="OrthoDB" id="7010146at2"/>
<sequence length="102" mass="10871">MSEASIRQEAGGVLRLEGVLDYRSGPELRSEGGRLIRSAEASELVLDCAAVEHSSSVGLSLLLAFLRDAQVAGKRLVVRALPKDMGRIAQVSGLTELLPLQD</sequence>
<dbReference type="Gene3D" id="3.30.750.24">
    <property type="entry name" value="STAS domain"/>
    <property type="match status" value="1"/>
</dbReference>
<feature type="domain" description="STAS" evidence="1">
    <location>
        <begin position="13"/>
        <end position="102"/>
    </location>
</feature>
<gene>
    <name evidence="2" type="ORF">D3880_18500</name>
</gene>
<dbReference type="InterPro" id="IPR002645">
    <property type="entry name" value="STAS_dom"/>
</dbReference>
<dbReference type="InterPro" id="IPR036513">
    <property type="entry name" value="STAS_dom_sf"/>
</dbReference>
<reference evidence="3" key="1">
    <citation type="submission" date="2018-09" db="EMBL/GenBank/DDBJ databases">
        <authorList>
            <person name="Zhu H."/>
        </authorList>
    </citation>
    <scope>NUCLEOTIDE SEQUENCE [LARGE SCALE GENOMIC DNA]</scope>
    <source>
        <strain evidence="3">K2W31S-8</strain>
    </source>
</reference>
<organism evidence="2 3">
    <name type="scientific">Pseudomonas cavernae</name>
    <dbReference type="NCBI Taxonomy" id="2320867"/>
    <lineage>
        <taxon>Bacteria</taxon>
        <taxon>Pseudomonadati</taxon>
        <taxon>Pseudomonadota</taxon>
        <taxon>Gammaproteobacteria</taxon>
        <taxon>Pseudomonadales</taxon>
        <taxon>Pseudomonadaceae</taxon>
        <taxon>Pseudomonas</taxon>
    </lineage>
</organism>
<dbReference type="Proteomes" id="UP000265560">
    <property type="component" value="Chromosome"/>
</dbReference>
<accession>A0A385Z6A0</accession>
<dbReference type="EMBL" id="CP032419">
    <property type="protein sequence ID" value="AYC34231.1"/>
    <property type="molecule type" value="Genomic_DNA"/>
</dbReference>
<evidence type="ECO:0000313" key="2">
    <source>
        <dbReference type="EMBL" id="AYC34231.1"/>
    </source>
</evidence>
<evidence type="ECO:0000259" key="1">
    <source>
        <dbReference type="PROSITE" id="PS50801"/>
    </source>
</evidence>
<dbReference type="PROSITE" id="PS50801">
    <property type="entry name" value="STAS"/>
    <property type="match status" value="1"/>
</dbReference>
<keyword evidence="3" id="KW-1185">Reference proteome</keyword>
<dbReference type="InterPro" id="IPR058548">
    <property type="entry name" value="MlaB-like_STAS"/>
</dbReference>
<name>A0A385Z6A0_9PSED</name>
<protein>
    <submittedName>
        <fullName evidence="2">STAS domain-containing protein</fullName>
    </submittedName>
</protein>
<dbReference type="AlphaFoldDB" id="A0A385Z6A0"/>
<evidence type="ECO:0000313" key="3">
    <source>
        <dbReference type="Proteomes" id="UP000265560"/>
    </source>
</evidence>
<dbReference type="RefSeq" id="WP_119894884.1">
    <property type="nucleotide sequence ID" value="NZ_CP032419.1"/>
</dbReference>